<organism evidence="1 2">
    <name type="scientific">Ceratodon purpureus</name>
    <name type="common">Fire moss</name>
    <name type="synonym">Dicranum purpureum</name>
    <dbReference type="NCBI Taxonomy" id="3225"/>
    <lineage>
        <taxon>Eukaryota</taxon>
        <taxon>Viridiplantae</taxon>
        <taxon>Streptophyta</taxon>
        <taxon>Embryophyta</taxon>
        <taxon>Bryophyta</taxon>
        <taxon>Bryophytina</taxon>
        <taxon>Bryopsida</taxon>
        <taxon>Dicranidae</taxon>
        <taxon>Pseudoditrichales</taxon>
        <taxon>Ditrichaceae</taxon>
        <taxon>Ceratodon</taxon>
    </lineage>
</organism>
<sequence length="93" mass="10455">MHIEKNVALTAVGFLLGELDTLAVRKDAQQENVLPHIHLVPDDNGKTFQKPHAHYDLSKEEKLKLLRTIHLEVLPASRRGLLPKGPQVALIRL</sequence>
<proteinExistence type="predicted"/>
<name>A0A8T0HRG0_CERPU</name>
<gene>
    <name evidence="1" type="ORF">KC19_VG186800</name>
</gene>
<comment type="caution">
    <text evidence="1">The sequence shown here is derived from an EMBL/GenBank/DDBJ whole genome shotgun (WGS) entry which is preliminary data.</text>
</comment>
<accession>A0A8T0HRG0</accession>
<evidence type="ECO:0000313" key="1">
    <source>
        <dbReference type="EMBL" id="KAG0573542.1"/>
    </source>
</evidence>
<dbReference type="Proteomes" id="UP000822688">
    <property type="component" value="Chromosome V"/>
</dbReference>
<evidence type="ECO:0000313" key="2">
    <source>
        <dbReference type="Proteomes" id="UP000822688"/>
    </source>
</evidence>
<reference evidence="1" key="1">
    <citation type="submission" date="2020-06" db="EMBL/GenBank/DDBJ databases">
        <title>WGS assembly of Ceratodon purpureus strain R40.</title>
        <authorList>
            <person name="Carey S.B."/>
            <person name="Jenkins J."/>
            <person name="Shu S."/>
            <person name="Lovell J.T."/>
            <person name="Sreedasyam A."/>
            <person name="Maumus F."/>
            <person name="Tiley G.P."/>
            <person name="Fernandez-Pozo N."/>
            <person name="Barry K."/>
            <person name="Chen C."/>
            <person name="Wang M."/>
            <person name="Lipzen A."/>
            <person name="Daum C."/>
            <person name="Saski C.A."/>
            <person name="Payton A.C."/>
            <person name="Mcbreen J.C."/>
            <person name="Conrad R.E."/>
            <person name="Kollar L.M."/>
            <person name="Olsson S."/>
            <person name="Huttunen S."/>
            <person name="Landis J.B."/>
            <person name="Wickett N.J."/>
            <person name="Johnson M.G."/>
            <person name="Rensing S.A."/>
            <person name="Grimwood J."/>
            <person name="Schmutz J."/>
            <person name="Mcdaniel S.F."/>
        </authorList>
    </citation>
    <scope>NUCLEOTIDE SEQUENCE</scope>
    <source>
        <strain evidence="1">R40</strain>
    </source>
</reference>
<dbReference type="EMBL" id="CM026426">
    <property type="protein sequence ID" value="KAG0573542.1"/>
    <property type="molecule type" value="Genomic_DNA"/>
</dbReference>
<dbReference type="AlphaFoldDB" id="A0A8T0HRG0"/>
<protein>
    <submittedName>
        <fullName evidence="1">Uncharacterized protein</fullName>
    </submittedName>
</protein>
<keyword evidence="2" id="KW-1185">Reference proteome</keyword>